<gene>
    <name evidence="1" type="ORF">ACH4GP_31185</name>
</gene>
<accession>A0ABW7RL40</accession>
<sequence length="228" mass="25388">MDVPSWQDTKNGGKIRVARWLVEVVGVGNAFTKTAMREAFPGVTQIDRRMRDLRDNGWVILTSREDPSLNSNEHRFVQEGEPVWVPGKGKSKPKSTLTAAQRSETMKADNYLCRSCGVGAGEQYGDSRGSAQLDIARRQVTLADGTTETQLVTECNRCRVGNGARDADVSALLLDLESLGSVERKVLAQWMQADQRTYSILERLWGTYRTLPDQSRAVIKQKILGESQ</sequence>
<organism evidence="1 2">
    <name type="scientific">Streptomyces celluloflavus</name>
    <dbReference type="NCBI Taxonomy" id="58344"/>
    <lineage>
        <taxon>Bacteria</taxon>
        <taxon>Bacillati</taxon>
        <taxon>Actinomycetota</taxon>
        <taxon>Actinomycetes</taxon>
        <taxon>Kitasatosporales</taxon>
        <taxon>Streptomycetaceae</taxon>
        <taxon>Streptomyces</taxon>
    </lineage>
</organism>
<protein>
    <recommendedName>
        <fullName evidence="3">HNH endonuclease</fullName>
    </recommendedName>
</protein>
<keyword evidence="2" id="KW-1185">Reference proteome</keyword>
<comment type="caution">
    <text evidence="1">The sequence shown here is derived from an EMBL/GenBank/DDBJ whole genome shotgun (WGS) entry which is preliminary data.</text>
</comment>
<evidence type="ECO:0000313" key="1">
    <source>
        <dbReference type="EMBL" id="MFH8588796.1"/>
    </source>
</evidence>
<dbReference type="EMBL" id="JBIRGH010000026">
    <property type="protein sequence ID" value="MFH8588796.1"/>
    <property type="molecule type" value="Genomic_DNA"/>
</dbReference>
<dbReference type="RefSeq" id="WP_397675751.1">
    <property type="nucleotide sequence ID" value="NZ_JBIRFW010000014.1"/>
</dbReference>
<dbReference type="Proteomes" id="UP001610990">
    <property type="component" value="Unassembled WGS sequence"/>
</dbReference>
<reference evidence="1 2" key="1">
    <citation type="submission" date="2024-10" db="EMBL/GenBank/DDBJ databases">
        <title>The Natural Products Discovery Center: Release of the First 8490 Sequenced Strains for Exploring Actinobacteria Biosynthetic Diversity.</title>
        <authorList>
            <person name="Kalkreuter E."/>
            <person name="Kautsar S.A."/>
            <person name="Yang D."/>
            <person name="Bader C.D."/>
            <person name="Teijaro C.N."/>
            <person name="Fluegel L."/>
            <person name="Davis C.M."/>
            <person name="Simpson J.R."/>
            <person name="Lauterbach L."/>
            <person name="Steele A.D."/>
            <person name="Gui C."/>
            <person name="Meng S."/>
            <person name="Li G."/>
            <person name="Viehrig K."/>
            <person name="Ye F."/>
            <person name="Su P."/>
            <person name="Kiefer A.F."/>
            <person name="Nichols A."/>
            <person name="Cepeda A.J."/>
            <person name="Yan W."/>
            <person name="Fan B."/>
            <person name="Jiang Y."/>
            <person name="Adhikari A."/>
            <person name="Zheng C.-J."/>
            <person name="Schuster L."/>
            <person name="Cowan T.M."/>
            <person name="Smanski M.J."/>
            <person name="Chevrette M.G."/>
            <person name="De Carvalho L.P.S."/>
            <person name="Shen B."/>
        </authorList>
    </citation>
    <scope>NUCLEOTIDE SEQUENCE [LARGE SCALE GENOMIC DNA]</scope>
    <source>
        <strain evidence="1 2">NPDC018013</strain>
    </source>
</reference>
<evidence type="ECO:0008006" key="3">
    <source>
        <dbReference type="Google" id="ProtNLM"/>
    </source>
</evidence>
<evidence type="ECO:0000313" key="2">
    <source>
        <dbReference type="Proteomes" id="UP001610990"/>
    </source>
</evidence>
<name>A0ABW7RL40_9ACTN</name>
<proteinExistence type="predicted"/>